<feature type="region of interest" description="Disordered" evidence="1">
    <location>
        <begin position="41"/>
        <end position="62"/>
    </location>
</feature>
<keyword evidence="3" id="KW-1185">Reference proteome</keyword>
<accession>A0A3D8R6F4</accession>
<proteinExistence type="predicted"/>
<dbReference type="Proteomes" id="UP000256645">
    <property type="component" value="Unassembled WGS sequence"/>
</dbReference>
<evidence type="ECO:0000256" key="1">
    <source>
        <dbReference type="SAM" id="MobiDB-lite"/>
    </source>
</evidence>
<name>A0A3D8R6F4_9HELO</name>
<gene>
    <name evidence="2" type="ORF">BP6252_08414</name>
</gene>
<protein>
    <submittedName>
        <fullName evidence="2">Uncharacterized protein</fullName>
    </submittedName>
</protein>
<comment type="caution">
    <text evidence="2">The sequence shown here is derived from an EMBL/GenBank/DDBJ whole genome shotgun (WGS) entry which is preliminary data.</text>
</comment>
<dbReference type="EMBL" id="PDLM01000009">
    <property type="protein sequence ID" value="RDW69394.1"/>
    <property type="molecule type" value="Genomic_DNA"/>
</dbReference>
<sequence length="320" mass="36774">MTRIGYARDGAHDLDSMYSNLRSSRSVRNRSSYDDSMRPEYRRYRPFRRPAPQRGFHESRESVAYRPSFLKRDSFELLQTPTLDGEDEFVRNFGPFQPAHTESAKEACPPAAEMYYSQADTEYGFPKHHEDLRNVTFQQPKQHPVNSQTSRRQNKTDTTKDALRRISPQGKAKDLYAVWHSPSGQRQRAYHDGQDEEEVKAPHPSNANPKEDKQAARRPSSRGSFNSTKKKNSKEIPDSGQLASTNPAIPTGPFMHAYASALGSGLDRRPGYYIPLQRLAPDQRTREELSLAMEEMQELTRLNLERVCISKGFRPPWRGR</sequence>
<dbReference type="OrthoDB" id="10362719at2759"/>
<reference evidence="2 3" key="1">
    <citation type="journal article" date="2018" name="IMA Fungus">
        <title>IMA Genome-F 9: Draft genome sequence of Annulohypoxylon stygium, Aspergillus mulundensis, Berkeleyomyces basicola (syn. Thielaviopsis basicola), Ceratocystis smalleyi, two Cercospora beticola strains, Coleophoma cylindrospora, Fusarium fracticaudum, Phialophora cf. hyalina, and Morchella septimelata.</title>
        <authorList>
            <person name="Wingfield B.D."/>
            <person name="Bills G.F."/>
            <person name="Dong Y."/>
            <person name="Huang W."/>
            <person name="Nel W.J."/>
            <person name="Swalarsk-Parry B.S."/>
            <person name="Vaghefi N."/>
            <person name="Wilken P.M."/>
            <person name="An Z."/>
            <person name="de Beer Z.W."/>
            <person name="De Vos L."/>
            <person name="Chen L."/>
            <person name="Duong T.A."/>
            <person name="Gao Y."/>
            <person name="Hammerbacher A."/>
            <person name="Kikkert J.R."/>
            <person name="Li Y."/>
            <person name="Li H."/>
            <person name="Li K."/>
            <person name="Li Q."/>
            <person name="Liu X."/>
            <person name="Ma X."/>
            <person name="Naidoo K."/>
            <person name="Pethybridge S.J."/>
            <person name="Sun J."/>
            <person name="Steenkamp E.T."/>
            <person name="van der Nest M.A."/>
            <person name="van Wyk S."/>
            <person name="Wingfield M.J."/>
            <person name="Xiong C."/>
            <person name="Yue Q."/>
            <person name="Zhang X."/>
        </authorList>
    </citation>
    <scope>NUCLEOTIDE SEQUENCE [LARGE SCALE GENOMIC DNA]</scope>
    <source>
        <strain evidence="2 3">BP6252</strain>
    </source>
</reference>
<organism evidence="2 3">
    <name type="scientific">Coleophoma cylindrospora</name>
    <dbReference type="NCBI Taxonomy" id="1849047"/>
    <lineage>
        <taxon>Eukaryota</taxon>
        <taxon>Fungi</taxon>
        <taxon>Dikarya</taxon>
        <taxon>Ascomycota</taxon>
        <taxon>Pezizomycotina</taxon>
        <taxon>Leotiomycetes</taxon>
        <taxon>Helotiales</taxon>
        <taxon>Dermateaceae</taxon>
        <taxon>Coleophoma</taxon>
    </lineage>
</organism>
<evidence type="ECO:0000313" key="2">
    <source>
        <dbReference type="EMBL" id="RDW69394.1"/>
    </source>
</evidence>
<feature type="compositionally biased region" description="Polar residues" evidence="1">
    <location>
        <begin position="137"/>
        <end position="151"/>
    </location>
</feature>
<dbReference type="AlphaFoldDB" id="A0A3D8R6F4"/>
<feature type="region of interest" description="Disordered" evidence="1">
    <location>
        <begin position="137"/>
        <end position="250"/>
    </location>
</feature>
<feature type="compositionally biased region" description="Basic and acidic residues" evidence="1">
    <location>
        <begin position="154"/>
        <end position="164"/>
    </location>
</feature>
<evidence type="ECO:0000313" key="3">
    <source>
        <dbReference type="Proteomes" id="UP000256645"/>
    </source>
</evidence>